<feature type="region of interest" description="Disordered" evidence="1">
    <location>
        <begin position="161"/>
        <end position="237"/>
    </location>
</feature>
<feature type="signal peptide" evidence="2">
    <location>
        <begin position="1"/>
        <end position="34"/>
    </location>
</feature>
<sequence>MSLIRDISDTMKPMFACRFATCLLLIAVSLPAFSEEEENESTPPEETAEQATDDSGSPAPVAPVRALPYPDSERHQSIIEHLALFQRSDEVVTLVAGPDSFHGLFLREQSGRPQGGALILHDIEQHAHWPELVAPLREALTDYGWTTLAIELPTAPVERLPIRQPVPTSTDAALEGGNTSEDDTTEEDTANEDAEPANDEPTQEDADGTAIQDIAPDEGSVNATTESDLQESDTGLTAEQKRKAYTEGIAGRIRSGLGYLASRGQLNNVVIAHGDSAVWAANAVQTRQRETENSNGLVLVLVDPREHPLSPLRLSQVLETLEVPVLDILTAEARSSSWQDKQRMGAMKRRHRDRYQQIHLSSASADSNTVLRRIRGWLRTNAAGTELP</sequence>
<keyword evidence="4" id="KW-1185">Reference proteome</keyword>
<feature type="chain" id="PRO_5012478657" description="DUF3530 domain-containing protein" evidence="2">
    <location>
        <begin position="35"/>
        <end position="388"/>
    </location>
</feature>
<keyword evidence="2" id="KW-0732">Signal</keyword>
<evidence type="ECO:0000313" key="3">
    <source>
        <dbReference type="EMBL" id="SIS42515.1"/>
    </source>
</evidence>
<feature type="compositionally biased region" description="Polar residues" evidence="1">
    <location>
        <begin position="221"/>
        <end position="237"/>
    </location>
</feature>
<dbReference type="InterPro" id="IPR022529">
    <property type="entry name" value="DUF3530"/>
</dbReference>
<proteinExistence type="predicted"/>
<organism evidence="3 4">
    <name type="scientific">Thalassolituus maritimus</name>
    <dbReference type="NCBI Taxonomy" id="484498"/>
    <lineage>
        <taxon>Bacteria</taxon>
        <taxon>Pseudomonadati</taxon>
        <taxon>Pseudomonadota</taxon>
        <taxon>Gammaproteobacteria</taxon>
        <taxon>Oceanospirillales</taxon>
        <taxon>Oceanospirillaceae</taxon>
        <taxon>Thalassolituus</taxon>
    </lineage>
</organism>
<accession>A0A1N7IZH5</accession>
<dbReference type="AlphaFoldDB" id="A0A1N7IZH5"/>
<name>A0A1N7IZH5_9GAMM</name>
<feature type="compositionally biased region" description="Acidic residues" evidence="1">
    <location>
        <begin position="180"/>
        <end position="207"/>
    </location>
</feature>
<dbReference type="Proteomes" id="UP000185639">
    <property type="component" value="Unassembled WGS sequence"/>
</dbReference>
<dbReference type="STRING" id="484498.SAMN05421686_101192"/>
<evidence type="ECO:0000256" key="1">
    <source>
        <dbReference type="SAM" id="MobiDB-lite"/>
    </source>
</evidence>
<evidence type="ECO:0008006" key="5">
    <source>
        <dbReference type="Google" id="ProtNLM"/>
    </source>
</evidence>
<reference evidence="4" key="1">
    <citation type="submission" date="2017-01" db="EMBL/GenBank/DDBJ databases">
        <authorList>
            <person name="Varghese N."/>
            <person name="Submissions S."/>
        </authorList>
    </citation>
    <scope>NUCLEOTIDE SEQUENCE [LARGE SCALE GENOMIC DNA]</scope>
    <source>
        <strain evidence="4">DSM 24913</strain>
    </source>
</reference>
<protein>
    <recommendedName>
        <fullName evidence="5">DUF3530 domain-containing protein</fullName>
    </recommendedName>
</protein>
<gene>
    <name evidence="3" type="ORF">SAMN05421686_101192</name>
</gene>
<dbReference type="Pfam" id="PF12048">
    <property type="entry name" value="DUF3530"/>
    <property type="match status" value="1"/>
</dbReference>
<dbReference type="EMBL" id="FTOH01000001">
    <property type="protein sequence ID" value="SIS42515.1"/>
    <property type="molecule type" value="Genomic_DNA"/>
</dbReference>
<evidence type="ECO:0000313" key="4">
    <source>
        <dbReference type="Proteomes" id="UP000185639"/>
    </source>
</evidence>
<feature type="region of interest" description="Disordered" evidence="1">
    <location>
        <begin position="35"/>
        <end position="63"/>
    </location>
</feature>
<dbReference type="RefSeq" id="WP_076513504.1">
    <property type="nucleotide sequence ID" value="NZ_FTOH01000001.1"/>
</dbReference>
<evidence type="ECO:0000256" key="2">
    <source>
        <dbReference type="SAM" id="SignalP"/>
    </source>
</evidence>